<feature type="region of interest" description="Disordered" evidence="1">
    <location>
        <begin position="35"/>
        <end position="77"/>
    </location>
</feature>
<comment type="caution">
    <text evidence="2">The sequence shown here is derived from an EMBL/GenBank/DDBJ whole genome shotgun (WGS) entry which is preliminary data.</text>
</comment>
<dbReference type="OrthoDB" id="431947at2759"/>
<dbReference type="EMBL" id="CAMXCT030001245">
    <property type="protein sequence ID" value="CAL4775548.1"/>
    <property type="molecule type" value="Genomic_DNA"/>
</dbReference>
<evidence type="ECO:0000313" key="4">
    <source>
        <dbReference type="EMBL" id="CAL4775548.1"/>
    </source>
</evidence>
<reference evidence="3" key="2">
    <citation type="submission" date="2024-04" db="EMBL/GenBank/DDBJ databases">
        <authorList>
            <person name="Chen Y."/>
            <person name="Shah S."/>
            <person name="Dougan E. K."/>
            <person name="Thang M."/>
            <person name="Chan C."/>
        </authorList>
    </citation>
    <scope>NUCLEOTIDE SEQUENCE [LARGE SCALE GENOMIC DNA]</scope>
</reference>
<reference evidence="2" key="1">
    <citation type="submission" date="2022-10" db="EMBL/GenBank/DDBJ databases">
        <authorList>
            <person name="Chen Y."/>
            <person name="Dougan E. K."/>
            <person name="Chan C."/>
            <person name="Rhodes N."/>
            <person name="Thang M."/>
        </authorList>
    </citation>
    <scope>NUCLEOTIDE SEQUENCE</scope>
</reference>
<keyword evidence="4" id="KW-0418">Kinase</keyword>
<evidence type="ECO:0000313" key="5">
    <source>
        <dbReference type="Proteomes" id="UP001152797"/>
    </source>
</evidence>
<organism evidence="2">
    <name type="scientific">Cladocopium goreaui</name>
    <dbReference type="NCBI Taxonomy" id="2562237"/>
    <lineage>
        <taxon>Eukaryota</taxon>
        <taxon>Sar</taxon>
        <taxon>Alveolata</taxon>
        <taxon>Dinophyceae</taxon>
        <taxon>Suessiales</taxon>
        <taxon>Symbiodiniaceae</taxon>
        <taxon>Cladocopium</taxon>
    </lineage>
</organism>
<evidence type="ECO:0000313" key="3">
    <source>
        <dbReference type="EMBL" id="CAL1141611.1"/>
    </source>
</evidence>
<feature type="compositionally biased region" description="Basic and acidic residues" evidence="1">
    <location>
        <begin position="35"/>
        <end position="46"/>
    </location>
</feature>
<dbReference type="EMBL" id="CAMXCT010001245">
    <property type="protein sequence ID" value="CAI3988236.1"/>
    <property type="molecule type" value="Genomic_DNA"/>
</dbReference>
<dbReference type="EMBL" id="CAMXCT020001245">
    <property type="protein sequence ID" value="CAL1141611.1"/>
    <property type="molecule type" value="Genomic_DNA"/>
</dbReference>
<accession>A0A9P1FU50</accession>
<protein>
    <submittedName>
        <fullName evidence="4">Calcium-dependent protein kinase 11</fullName>
    </submittedName>
</protein>
<dbReference type="GO" id="GO:0016301">
    <property type="term" value="F:kinase activity"/>
    <property type="evidence" value="ECO:0007669"/>
    <property type="project" value="UniProtKB-KW"/>
</dbReference>
<keyword evidence="5" id="KW-1185">Reference proteome</keyword>
<dbReference type="Proteomes" id="UP001152797">
    <property type="component" value="Unassembled WGS sequence"/>
</dbReference>
<sequence length="171" mass="18897">MTPVHYQLSACGQPLMVPAPFLADTPEVANLLHGEKNSRSSEEQERVGCSSEGSSEPEHDSADAPPQMEATVSRMTSAPSEAFAIRQKPGFHRTTLCPYYESQPVSNIVLGLASGSSGYARRALQLRCAELVETEAGAFFLMPNPKYHWTPEAAFNRERKARFVAWWIQPD</sequence>
<dbReference type="AlphaFoldDB" id="A0A9P1FU50"/>
<gene>
    <name evidence="2" type="ORF">C1SCF055_LOCUS15437</name>
</gene>
<evidence type="ECO:0000256" key="1">
    <source>
        <dbReference type="SAM" id="MobiDB-lite"/>
    </source>
</evidence>
<keyword evidence="4" id="KW-0808">Transferase</keyword>
<evidence type="ECO:0000313" key="2">
    <source>
        <dbReference type="EMBL" id="CAI3988236.1"/>
    </source>
</evidence>
<name>A0A9P1FU50_9DINO</name>
<proteinExistence type="predicted"/>
<feature type="non-terminal residue" evidence="2">
    <location>
        <position position="1"/>
    </location>
</feature>